<dbReference type="EMBL" id="JZCR01000006">
    <property type="protein sequence ID" value="KJW13339.1"/>
    <property type="molecule type" value="Genomic_DNA"/>
</dbReference>
<keyword evidence="1 6" id="KW-0489">Methyltransferase</keyword>
<dbReference type="InterPro" id="IPR053943">
    <property type="entry name" value="RlmKL-like_Mtase_CS"/>
</dbReference>
<feature type="domain" description="THUMP" evidence="4">
    <location>
        <begin position="44"/>
        <end position="155"/>
    </location>
</feature>
<dbReference type="RefSeq" id="WP_045806567.1">
    <property type="nucleotide sequence ID" value="NZ_BJZI01000001.1"/>
</dbReference>
<dbReference type="InterPro" id="IPR000241">
    <property type="entry name" value="RlmKL-like_Mtase"/>
</dbReference>
<keyword evidence="3" id="KW-0694">RNA-binding</keyword>
<dbReference type="EMBL" id="BJZI01000001">
    <property type="protein sequence ID" value="GEO65639.1"/>
    <property type="molecule type" value="Genomic_DNA"/>
</dbReference>
<dbReference type="Pfam" id="PF22020">
    <property type="entry name" value="RlmL_1st"/>
    <property type="match status" value="1"/>
</dbReference>
<name>A0A0F3RUS6_9LACO</name>
<evidence type="ECO:0000256" key="2">
    <source>
        <dbReference type="ARBA" id="ARBA00022679"/>
    </source>
</evidence>
<dbReference type="PANTHER" id="PTHR47313:SF1">
    <property type="entry name" value="RIBOSOMAL RNA LARGE SUBUNIT METHYLTRANSFERASE K_L"/>
    <property type="match status" value="1"/>
</dbReference>
<comment type="caution">
    <text evidence="6">The sequence shown here is derived from an EMBL/GenBank/DDBJ whole genome shotgun (WGS) entry which is preliminary data.</text>
</comment>
<protein>
    <submittedName>
        <fullName evidence="6">RNA methyltransferase</fullName>
    </submittedName>
</protein>
<organism evidence="6 7">
    <name type="scientific">Levilactobacillus spicheri</name>
    <dbReference type="NCBI Taxonomy" id="216463"/>
    <lineage>
        <taxon>Bacteria</taxon>
        <taxon>Bacillati</taxon>
        <taxon>Bacillota</taxon>
        <taxon>Bacilli</taxon>
        <taxon>Lactobacillales</taxon>
        <taxon>Lactobacillaceae</taxon>
        <taxon>Levilactobacillus</taxon>
    </lineage>
</organism>
<dbReference type="GO" id="GO:0070043">
    <property type="term" value="F:rRNA (guanine-N7-)-methyltransferase activity"/>
    <property type="evidence" value="ECO:0007669"/>
    <property type="project" value="TreeGrafter"/>
</dbReference>
<dbReference type="PATRIC" id="fig|216463.3.peg.2295"/>
<dbReference type="Gene3D" id="3.40.50.150">
    <property type="entry name" value="Vaccinia Virus protein VP39"/>
    <property type="match status" value="1"/>
</dbReference>
<dbReference type="GO" id="GO:0003723">
    <property type="term" value="F:RNA binding"/>
    <property type="evidence" value="ECO:0007669"/>
    <property type="project" value="UniProtKB-UniRule"/>
</dbReference>
<dbReference type="PROSITE" id="PS01261">
    <property type="entry name" value="UPF0020"/>
    <property type="match status" value="1"/>
</dbReference>
<dbReference type="PROSITE" id="PS51165">
    <property type="entry name" value="THUMP"/>
    <property type="match status" value="1"/>
</dbReference>
<dbReference type="PANTHER" id="PTHR47313">
    <property type="entry name" value="RIBOSOMAL RNA LARGE SUBUNIT METHYLTRANSFERASE K/L"/>
    <property type="match status" value="1"/>
</dbReference>
<dbReference type="InterPro" id="IPR029063">
    <property type="entry name" value="SAM-dependent_MTases_sf"/>
</dbReference>
<dbReference type="PROSITE" id="PS00092">
    <property type="entry name" value="N6_MTASE"/>
    <property type="match status" value="1"/>
</dbReference>
<evidence type="ECO:0000256" key="1">
    <source>
        <dbReference type="ARBA" id="ARBA00022603"/>
    </source>
</evidence>
<dbReference type="SUPFAM" id="SSF53335">
    <property type="entry name" value="S-adenosyl-L-methionine-dependent methyltransferases"/>
    <property type="match status" value="1"/>
</dbReference>
<dbReference type="Proteomes" id="UP000033491">
    <property type="component" value="Unassembled WGS sequence"/>
</dbReference>
<dbReference type="InterPro" id="IPR054170">
    <property type="entry name" value="RlmL_1st"/>
</dbReference>
<dbReference type="SMART" id="SM00981">
    <property type="entry name" value="THUMP"/>
    <property type="match status" value="1"/>
</dbReference>
<dbReference type="OrthoDB" id="9809404at2"/>
<evidence type="ECO:0000256" key="3">
    <source>
        <dbReference type="PROSITE-ProRule" id="PRU00529"/>
    </source>
</evidence>
<evidence type="ECO:0000313" key="6">
    <source>
        <dbReference type="EMBL" id="KJW13339.1"/>
    </source>
</evidence>
<dbReference type="CDD" id="cd11715">
    <property type="entry name" value="THUMP_AdoMetMT"/>
    <property type="match status" value="1"/>
</dbReference>
<dbReference type="STRING" id="216463.VC81_02410"/>
<keyword evidence="8" id="KW-1185">Reference proteome</keyword>
<dbReference type="AlphaFoldDB" id="A0A0F3RUS6"/>
<dbReference type="Pfam" id="PF02926">
    <property type="entry name" value="THUMP"/>
    <property type="match status" value="1"/>
</dbReference>
<keyword evidence="2 6" id="KW-0808">Transferase</keyword>
<reference evidence="6 7" key="1">
    <citation type="submission" date="2015-03" db="EMBL/GenBank/DDBJ databases">
        <authorList>
            <person name="Zheng J."/>
            <person name="Ganezle M."/>
        </authorList>
    </citation>
    <scope>NUCLEOTIDE SEQUENCE [LARGE SCALE GENOMIC DNA]</scope>
    <source>
        <strain evidence="6 7">LP38</strain>
    </source>
</reference>
<evidence type="ECO:0000313" key="5">
    <source>
        <dbReference type="EMBL" id="GEO65639.1"/>
    </source>
</evidence>
<evidence type="ECO:0000313" key="7">
    <source>
        <dbReference type="Proteomes" id="UP000033491"/>
    </source>
</evidence>
<dbReference type="Pfam" id="PF01170">
    <property type="entry name" value="UPF0020"/>
    <property type="match status" value="1"/>
</dbReference>
<dbReference type="Gene3D" id="3.30.2130.30">
    <property type="match status" value="1"/>
</dbReference>
<dbReference type="InterPro" id="IPR002052">
    <property type="entry name" value="DNA_methylase_N6_adenine_CS"/>
</dbReference>
<proteinExistence type="predicted"/>
<sequence length="385" mass="43340">MEKFHLYAATAAGVEALAGRELRDMGYQTQVENGRVRFDGTIEDILKTNLWLRTADRIRIIVTEFEAKTFDELFNATQAVPWDQYLPMDAAFPVEGRSQKSQLHSVPDAQAIVKKAVATKLAAIYHRRTRLPETGATYPLEVIINKNHVMLTLDTTGPSLFKRGYRVGKGGAPIKENMAAALIALTSWHTDMPFVDPVCGSGTIPIEAAMIGRNLAPGYNRDFLCEKWDWIPNALSQQVRDEAESQADYDTPLQIFGSDIDGSMIAIAKRNAEEAGLSQDIDFKQLAVQDFTTDLHHGVIVANPPYGERLSDQAGVRELYKQMGQVFKPLTDWSKYILTADLEFEHFYGQKATKKRKLYNGALRTDYFQFWAQRRPRTKAATARD</sequence>
<accession>A0A0F3RUS6</accession>
<gene>
    <name evidence="5" type="ORF">LSP04_00580</name>
    <name evidence="6" type="ORF">VC81_02410</name>
</gene>
<dbReference type="InterPro" id="IPR004114">
    <property type="entry name" value="THUMP_dom"/>
</dbReference>
<evidence type="ECO:0000259" key="4">
    <source>
        <dbReference type="PROSITE" id="PS51165"/>
    </source>
</evidence>
<dbReference type="Proteomes" id="UP000321691">
    <property type="component" value="Unassembled WGS sequence"/>
</dbReference>
<reference evidence="5 8" key="2">
    <citation type="submission" date="2019-07" db="EMBL/GenBank/DDBJ databases">
        <title>Whole genome shotgun sequence of Lactobacillus spicheri NBRC 107155.</title>
        <authorList>
            <person name="Hosoyama A."/>
            <person name="Uohara A."/>
            <person name="Ohji S."/>
            <person name="Ichikawa N."/>
        </authorList>
    </citation>
    <scope>NUCLEOTIDE SEQUENCE [LARGE SCALE GENOMIC DNA]</scope>
    <source>
        <strain evidence="5 8">NBRC 107155</strain>
    </source>
</reference>
<evidence type="ECO:0000313" key="8">
    <source>
        <dbReference type="Proteomes" id="UP000321691"/>
    </source>
</evidence>
<dbReference type="GO" id="GO:0008990">
    <property type="term" value="F:rRNA (guanine-N2-)-methyltransferase activity"/>
    <property type="evidence" value="ECO:0007669"/>
    <property type="project" value="TreeGrafter"/>
</dbReference>